<dbReference type="HAMAP" id="MF_03040">
    <property type="entry name" value="USB1"/>
    <property type="match status" value="1"/>
</dbReference>
<dbReference type="GO" id="GO:0016829">
    <property type="term" value="F:lyase activity"/>
    <property type="evidence" value="ECO:0007669"/>
    <property type="project" value="UniProtKB-KW"/>
</dbReference>
<dbReference type="EC" id="3.1.4.-" evidence="8"/>
<dbReference type="FunFam" id="3.90.1140.10:FF:000002">
    <property type="entry name" value="U6 snRNA phosphodiesterase"/>
    <property type="match status" value="1"/>
</dbReference>
<comment type="subcellular location">
    <subcellularLocation>
        <location evidence="8">Nucleus</location>
    </subcellularLocation>
</comment>
<dbReference type="PANTHER" id="PTHR13522:SF3">
    <property type="entry name" value="U6 SNRNA PHOSPHODIESTERASE 1"/>
    <property type="match status" value="1"/>
</dbReference>
<evidence type="ECO:0000256" key="4">
    <source>
        <dbReference type="ARBA" id="ARBA00023242"/>
    </source>
</evidence>
<protein>
    <recommendedName>
        <fullName evidence="8">U6 snRNA phosphodiesterase</fullName>
        <ecNumber evidence="8">3.1.4.-</ecNumber>
    </recommendedName>
</protein>
<gene>
    <name evidence="8 10" type="primary">USB1</name>
    <name evidence="10" type="ORF">G0U57_010672</name>
</gene>
<keyword evidence="11" id="KW-1185">Reference proteome</keyword>
<dbReference type="Proteomes" id="UP000765507">
    <property type="component" value="Unassembled WGS sequence"/>
</dbReference>
<comment type="caution">
    <text evidence="10">The sequence shown here is derived from an EMBL/GenBank/DDBJ whole genome shotgun (WGS) entry which is preliminary data.</text>
</comment>
<evidence type="ECO:0000256" key="5">
    <source>
        <dbReference type="ARBA" id="ARBA00029300"/>
    </source>
</evidence>
<feature type="compositionally biased region" description="Basic and acidic residues" evidence="9">
    <location>
        <begin position="161"/>
        <end position="172"/>
    </location>
</feature>
<feature type="active site" description="Proton donor/acceptor" evidence="8">
    <location>
        <position position="390"/>
    </location>
</feature>
<evidence type="ECO:0000313" key="11">
    <source>
        <dbReference type="Proteomes" id="UP000765507"/>
    </source>
</evidence>
<accession>A0A8T1SEF0</accession>
<comment type="function">
    <text evidence="8">Phosphodiesterase responsible for the U6 snRNA 3' end processing. Acts as an exoribonuclease (RNase) responsible for trimming the poly(U) tract of the last nucleotides in the pre-U6 snRNA molecule, leading to the formation of mature U6 snRNA.</text>
</comment>
<dbReference type="InterPro" id="IPR009097">
    <property type="entry name" value="Cyclic_Pdiesterase"/>
</dbReference>
<dbReference type="AlphaFoldDB" id="A0A8T1SEF0"/>
<evidence type="ECO:0000256" key="9">
    <source>
        <dbReference type="SAM" id="MobiDB-lite"/>
    </source>
</evidence>
<keyword evidence="4 8" id="KW-0539">Nucleus</keyword>
<dbReference type="GO" id="GO:0005634">
    <property type="term" value="C:nucleus"/>
    <property type="evidence" value="ECO:0007669"/>
    <property type="project" value="UniProtKB-SubCell"/>
</dbReference>
<dbReference type="GO" id="GO:0034477">
    <property type="term" value="P:U6 snRNA 3'-end processing"/>
    <property type="evidence" value="ECO:0007669"/>
    <property type="project" value="UniProtKB-UniRule"/>
</dbReference>
<dbReference type="PANTHER" id="PTHR13522">
    <property type="entry name" value="U6 SNRNA PHOSPHODIESTERASE 1"/>
    <property type="match status" value="1"/>
</dbReference>
<dbReference type="GO" id="GO:1990838">
    <property type="term" value="F:poly(U)-specific exoribonuclease activity, producing 3' uridine cyclic phosphate ends"/>
    <property type="evidence" value="ECO:0007669"/>
    <property type="project" value="UniProtKB-UniRule"/>
</dbReference>
<evidence type="ECO:0000256" key="3">
    <source>
        <dbReference type="ARBA" id="ARBA00023239"/>
    </source>
</evidence>
<feature type="active site" description="Proton donor/acceptor" evidence="8">
    <location>
        <position position="302"/>
    </location>
</feature>
<dbReference type="OrthoDB" id="49151at2759"/>
<feature type="compositionally biased region" description="Low complexity" evidence="9">
    <location>
        <begin position="136"/>
        <end position="154"/>
    </location>
</feature>
<keyword evidence="3" id="KW-0456">Lyase</keyword>
<keyword evidence="1 8" id="KW-0540">Nuclease</keyword>
<evidence type="ECO:0000256" key="7">
    <source>
        <dbReference type="ARBA" id="ARBA00046102"/>
    </source>
</evidence>
<dbReference type="SUPFAM" id="SSF55144">
    <property type="entry name" value="LigT-like"/>
    <property type="match status" value="1"/>
</dbReference>
<feature type="compositionally biased region" description="Pro residues" evidence="9">
    <location>
        <begin position="119"/>
        <end position="135"/>
    </location>
</feature>
<evidence type="ECO:0000256" key="6">
    <source>
        <dbReference type="ARBA" id="ARBA00029305"/>
    </source>
</evidence>
<name>A0A8T1SEF0_CHESE</name>
<organism evidence="10 11">
    <name type="scientific">Chelydra serpentina</name>
    <name type="common">Snapping turtle</name>
    <name type="synonym">Testudo serpentina</name>
    <dbReference type="NCBI Taxonomy" id="8475"/>
    <lineage>
        <taxon>Eukaryota</taxon>
        <taxon>Metazoa</taxon>
        <taxon>Chordata</taxon>
        <taxon>Craniata</taxon>
        <taxon>Vertebrata</taxon>
        <taxon>Euteleostomi</taxon>
        <taxon>Archelosauria</taxon>
        <taxon>Testudinata</taxon>
        <taxon>Testudines</taxon>
        <taxon>Cryptodira</taxon>
        <taxon>Durocryptodira</taxon>
        <taxon>Americhelydia</taxon>
        <taxon>Chelydroidea</taxon>
        <taxon>Chelydridae</taxon>
        <taxon>Chelydra</taxon>
    </lineage>
</organism>
<dbReference type="Pfam" id="PF09749">
    <property type="entry name" value="HVSL"/>
    <property type="match status" value="1"/>
</dbReference>
<sequence>MGFPGARFYCSHPGCFPVRPPEPSPKPRHRLGPAARTGEKLVSTHAGPGFLLYTPQRVDNAPPRPASGHLGSAASSPPARPGPHRLPGHFSSSPVPGPRGPCSGFLISKLSPSLRLREPPPACGRPPPATLPPAPLAALPRAAQPRRAAGTARPEPGEPGDATRCRTEEGRRPRSGAGPMSGAALVGYSSSSEDESGGSPGQSERGEPATHGAGLAQSSMPIPRLPMPDSVLNMFRDQEEEVTDDSSKHGGRVRNFPHERGNWATYVYLPCEIQEELLELRELLVSHARRYAVSLTAMEEFHVSLSQSVVLRYHWINPLVQSLKERVASFYRFFCTASQVKVYTNQHKTRTFVGLEVSCGHSQLLELVSEVDKVMEEFDLPTFYKNPSFHISLAWCAGDLTDKLEGQCLQELQEIVDGFEDSAFLLRFPWDQIRCRSGNKFFSFPLR</sequence>
<dbReference type="InterPro" id="IPR027521">
    <property type="entry name" value="Usb1"/>
</dbReference>
<comment type="function">
    <text evidence="7">3'-5' RNA exonuclease that trims the 3' end of oligo(U) and oligo(A) tracts of the pre-U6 small nuclear RNA (snRNA) molecule, leading to the formation of a mature U6 snRNA 3' end-terminated with a 2',3'-cyclic phosphate. Participates in the U6 snRNA 3' end processing that prevents U6 snRNA degradation. In addition also removes uridines from the 3' end of U6atac snRNA and possibly the vault RNA VTRNA1-1.</text>
</comment>
<keyword evidence="2 8" id="KW-0378">Hydrolase</keyword>
<comment type="catalytic activity">
    <reaction evidence="5">
        <text>a 3'-end uridylyl-uridine-RNA = a 3'-end 2',3'-cyclophospho-uridine-RNA + uridine</text>
        <dbReference type="Rhea" id="RHEA:46052"/>
        <dbReference type="Rhea" id="RHEA-COMP:17384"/>
        <dbReference type="Rhea" id="RHEA-COMP:17385"/>
        <dbReference type="ChEBI" id="CHEBI:16704"/>
        <dbReference type="ChEBI" id="CHEBI:85643"/>
        <dbReference type="ChEBI" id="CHEBI:85644"/>
    </reaction>
    <physiologicalReaction direction="left-to-right" evidence="5">
        <dbReference type="Rhea" id="RHEA:46053"/>
    </physiologicalReaction>
</comment>
<feature type="region of interest" description="Disordered" evidence="9">
    <location>
        <begin position="11"/>
        <end position="227"/>
    </location>
</feature>
<dbReference type="EMBL" id="JAHGAV010000284">
    <property type="protein sequence ID" value="KAG6927035.1"/>
    <property type="molecule type" value="Genomic_DNA"/>
</dbReference>
<dbReference type="Gene3D" id="3.90.1140.10">
    <property type="entry name" value="Cyclic phosphodiesterase"/>
    <property type="match status" value="1"/>
</dbReference>
<evidence type="ECO:0000256" key="2">
    <source>
        <dbReference type="ARBA" id="ARBA00022801"/>
    </source>
</evidence>
<comment type="similarity">
    <text evidence="8">Belongs to the 2H phosphoesterase superfamily. USB1 family.</text>
</comment>
<comment type="catalytic activity">
    <reaction evidence="6">
        <text>a 3'-end uridylyl-adenosine-RNA = a 3'-end 2',3'-cyclophospho-uridine-RNA + adenosine</text>
        <dbReference type="Rhea" id="RHEA:67896"/>
        <dbReference type="Rhea" id="RHEA-COMP:17385"/>
        <dbReference type="Rhea" id="RHEA-COMP:17386"/>
        <dbReference type="ChEBI" id="CHEBI:16335"/>
        <dbReference type="ChEBI" id="CHEBI:85644"/>
        <dbReference type="ChEBI" id="CHEBI:176518"/>
    </reaction>
    <physiologicalReaction direction="left-to-right" evidence="6">
        <dbReference type="Rhea" id="RHEA:67897"/>
    </physiologicalReaction>
</comment>
<evidence type="ECO:0000313" key="10">
    <source>
        <dbReference type="EMBL" id="KAG6927035.1"/>
    </source>
</evidence>
<evidence type="ECO:0000256" key="1">
    <source>
        <dbReference type="ARBA" id="ARBA00022722"/>
    </source>
</evidence>
<reference evidence="10 11" key="1">
    <citation type="journal article" date="2020" name="G3 (Bethesda)">
        <title>Draft Genome of the Common Snapping Turtle, Chelydra serpentina, a Model for Phenotypic Plasticity in Reptiles.</title>
        <authorList>
            <person name="Das D."/>
            <person name="Singh S.K."/>
            <person name="Bierstedt J."/>
            <person name="Erickson A."/>
            <person name="Galli G.L.J."/>
            <person name="Crossley D.A. 2nd"/>
            <person name="Rhen T."/>
        </authorList>
    </citation>
    <scope>NUCLEOTIDE SEQUENCE [LARGE SCALE GENOMIC DNA]</scope>
    <source>
        <strain evidence="10">KW</strain>
    </source>
</reference>
<evidence type="ECO:0000256" key="8">
    <source>
        <dbReference type="HAMAP-Rule" id="MF_03040"/>
    </source>
</evidence>
<proteinExistence type="inferred from homology"/>